<dbReference type="SUPFAM" id="SSF81321">
    <property type="entry name" value="Family A G protein-coupled receptor-like"/>
    <property type="match status" value="1"/>
</dbReference>
<dbReference type="AlphaFoldDB" id="A0A5J4NYV2"/>
<dbReference type="Gene3D" id="1.20.1070.10">
    <property type="entry name" value="Rhodopsin 7-helix transmembrane proteins"/>
    <property type="match status" value="1"/>
</dbReference>
<keyword evidence="1" id="KW-0812">Transmembrane</keyword>
<evidence type="ECO:0008006" key="4">
    <source>
        <dbReference type="Google" id="ProtNLM"/>
    </source>
</evidence>
<feature type="transmembrane region" description="Helical" evidence="1">
    <location>
        <begin position="62"/>
        <end position="80"/>
    </location>
</feature>
<organism evidence="2 3">
    <name type="scientific">Paragonimus westermani</name>
    <dbReference type="NCBI Taxonomy" id="34504"/>
    <lineage>
        <taxon>Eukaryota</taxon>
        <taxon>Metazoa</taxon>
        <taxon>Spiralia</taxon>
        <taxon>Lophotrochozoa</taxon>
        <taxon>Platyhelminthes</taxon>
        <taxon>Trematoda</taxon>
        <taxon>Digenea</taxon>
        <taxon>Plagiorchiida</taxon>
        <taxon>Troglotremata</taxon>
        <taxon>Troglotrematidae</taxon>
        <taxon>Paragonimus</taxon>
    </lineage>
</organism>
<name>A0A5J4NYV2_9TREM</name>
<keyword evidence="3" id="KW-1185">Reference proteome</keyword>
<sequence>MMVGYFVYLIIMDVLLYLPIPFHRRYENNTCLWRLELLLPFSRILSIAHAVMFIILGYAWPTLFTGITHSLVVWRVIISVRTPNPLASSHGDNQSENSASRSHVLRIMWTTVTLTASCIILDLPHIIIYGAQLLTTHAYVAGSPTHQGCLVFITIGYCLHPCIVLIMCRPLQQKSMEIFKTVESVSYSLCRRAHKDRNQDCGGQPKVDSELH</sequence>
<protein>
    <recommendedName>
        <fullName evidence="4">G-protein coupled receptors family 1 profile domain-containing protein</fullName>
    </recommendedName>
</protein>
<keyword evidence="1" id="KW-0472">Membrane</keyword>
<feature type="transmembrane region" description="Helical" evidence="1">
    <location>
        <begin position="6"/>
        <end position="23"/>
    </location>
</feature>
<keyword evidence="1" id="KW-1133">Transmembrane helix</keyword>
<reference evidence="2 3" key="1">
    <citation type="journal article" date="2019" name="Gigascience">
        <title>Whole-genome sequence of the oriental lung fluke Paragonimus westermani.</title>
        <authorList>
            <person name="Oey H."/>
            <person name="Zakrzewski M."/>
            <person name="Narain K."/>
            <person name="Devi K.R."/>
            <person name="Agatsuma T."/>
            <person name="Nawaratna S."/>
            <person name="Gobert G.N."/>
            <person name="Jones M.K."/>
            <person name="Ragan M.A."/>
            <person name="McManus D.P."/>
            <person name="Krause L."/>
        </authorList>
    </citation>
    <scope>NUCLEOTIDE SEQUENCE [LARGE SCALE GENOMIC DNA]</scope>
    <source>
        <strain evidence="2 3">IND2009</strain>
    </source>
</reference>
<accession>A0A5J4NYV2</accession>
<proteinExistence type="predicted"/>
<evidence type="ECO:0000313" key="3">
    <source>
        <dbReference type="Proteomes" id="UP000324629"/>
    </source>
</evidence>
<evidence type="ECO:0000256" key="1">
    <source>
        <dbReference type="SAM" id="Phobius"/>
    </source>
</evidence>
<gene>
    <name evidence="2" type="ORF">DEA37_0009676</name>
</gene>
<dbReference type="EMBL" id="QNGE01000385">
    <property type="protein sequence ID" value="KAA3680661.1"/>
    <property type="molecule type" value="Genomic_DNA"/>
</dbReference>
<dbReference type="Proteomes" id="UP000324629">
    <property type="component" value="Unassembled WGS sequence"/>
</dbReference>
<feature type="transmembrane region" description="Helical" evidence="1">
    <location>
        <begin position="107"/>
        <end position="130"/>
    </location>
</feature>
<feature type="transmembrane region" description="Helical" evidence="1">
    <location>
        <begin position="150"/>
        <end position="168"/>
    </location>
</feature>
<evidence type="ECO:0000313" key="2">
    <source>
        <dbReference type="EMBL" id="KAA3680661.1"/>
    </source>
</evidence>
<comment type="caution">
    <text evidence="2">The sequence shown here is derived from an EMBL/GenBank/DDBJ whole genome shotgun (WGS) entry which is preliminary data.</text>
</comment>